<dbReference type="Proteomes" id="UP000198282">
    <property type="component" value="Unassembled WGS sequence"/>
</dbReference>
<dbReference type="PRINTS" id="PR00081">
    <property type="entry name" value="GDHRDH"/>
</dbReference>
<keyword evidence="2" id="KW-0560">Oxidoreductase</keyword>
<dbReference type="RefSeq" id="WP_089207176.1">
    <property type="nucleotide sequence ID" value="NZ_FZOD01000008.1"/>
</dbReference>
<dbReference type="Pfam" id="PF00106">
    <property type="entry name" value="adh_short"/>
    <property type="match status" value="1"/>
</dbReference>
<keyword evidence="6" id="KW-1185">Reference proteome</keyword>
<sequence length="281" mass="29680">MSVWFITGASRGFGLLIAREALARGNQVVATARHSSDIQKALPDAGDDLVAVDLDVTNARQAAAAVQAATDAFGRIDVVVNNAGRGVLGAVEEISDDEARAVFDVNVFGTLTVQRAVLPVLRAQRSGHVINISSVGGLVGSPGWGIYGATKFAMEGFTETLSQELAPLGIRVTLVEPGYFRTDFLDASSLRTEGLVIDDYDQTAGATRRRAVDVNHAQPGDPVKAASAIVDIAEVPDPPLRLLLGVDSVTGVENKLRQVAADIETWRALSISTDHDDVRAL</sequence>
<dbReference type="InterPro" id="IPR057326">
    <property type="entry name" value="KR_dom"/>
</dbReference>
<dbReference type="PROSITE" id="PS00061">
    <property type="entry name" value="ADH_SHORT"/>
    <property type="match status" value="1"/>
</dbReference>
<evidence type="ECO:0000256" key="2">
    <source>
        <dbReference type="ARBA" id="ARBA00023002"/>
    </source>
</evidence>
<comment type="similarity">
    <text evidence="1 3">Belongs to the short-chain dehydrogenases/reductases (SDR) family.</text>
</comment>
<accession>A0A239E4C0</accession>
<dbReference type="Gene3D" id="3.40.50.720">
    <property type="entry name" value="NAD(P)-binding Rossmann-like Domain"/>
    <property type="match status" value="1"/>
</dbReference>
<dbReference type="InterPro" id="IPR002347">
    <property type="entry name" value="SDR_fam"/>
</dbReference>
<dbReference type="InterPro" id="IPR020904">
    <property type="entry name" value="Sc_DH/Rdtase_CS"/>
</dbReference>
<evidence type="ECO:0000313" key="5">
    <source>
        <dbReference type="EMBL" id="SNS38734.1"/>
    </source>
</evidence>
<dbReference type="GO" id="GO:0016491">
    <property type="term" value="F:oxidoreductase activity"/>
    <property type="evidence" value="ECO:0007669"/>
    <property type="project" value="UniProtKB-KW"/>
</dbReference>
<dbReference type="SMART" id="SM00822">
    <property type="entry name" value="PKS_KR"/>
    <property type="match status" value="1"/>
</dbReference>
<organism evidence="5 6">
    <name type="scientific">Streptosporangium subroseum</name>
    <dbReference type="NCBI Taxonomy" id="106412"/>
    <lineage>
        <taxon>Bacteria</taxon>
        <taxon>Bacillati</taxon>
        <taxon>Actinomycetota</taxon>
        <taxon>Actinomycetes</taxon>
        <taxon>Streptosporangiales</taxon>
        <taxon>Streptosporangiaceae</taxon>
        <taxon>Streptosporangium</taxon>
    </lineage>
</organism>
<name>A0A239E4C0_9ACTN</name>
<gene>
    <name evidence="5" type="ORF">SAMN05216276_1008185</name>
</gene>
<dbReference type="NCBIfam" id="NF004824">
    <property type="entry name" value="PRK06180.1"/>
    <property type="match status" value="1"/>
</dbReference>
<proteinExistence type="inferred from homology"/>
<dbReference type="OrthoDB" id="3178062at2"/>
<dbReference type="InterPro" id="IPR051911">
    <property type="entry name" value="SDR_oxidoreductase"/>
</dbReference>
<evidence type="ECO:0000313" key="6">
    <source>
        <dbReference type="Proteomes" id="UP000198282"/>
    </source>
</evidence>
<dbReference type="PANTHER" id="PTHR43976">
    <property type="entry name" value="SHORT CHAIN DEHYDROGENASE"/>
    <property type="match status" value="1"/>
</dbReference>
<dbReference type="EMBL" id="FZOD01000008">
    <property type="protein sequence ID" value="SNS38734.1"/>
    <property type="molecule type" value="Genomic_DNA"/>
</dbReference>
<dbReference type="CDD" id="cd05374">
    <property type="entry name" value="17beta-HSD-like_SDR_c"/>
    <property type="match status" value="1"/>
</dbReference>
<dbReference type="NCBIfam" id="NF006114">
    <property type="entry name" value="PRK08263.1"/>
    <property type="match status" value="1"/>
</dbReference>
<evidence type="ECO:0000259" key="4">
    <source>
        <dbReference type="SMART" id="SM00822"/>
    </source>
</evidence>
<evidence type="ECO:0000256" key="3">
    <source>
        <dbReference type="RuleBase" id="RU000363"/>
    </source>
</evidence>
<dbReference type="PANTHER" id="PTHR43976:SF16">
    <property type="entry name" value="SHORT-CHAIN DEHYDROGENASE_REDUCTASE FAMILY PROTEIN"/>
    <property type="match status" value="1"/>
</dbReference>
<dbReference type="AlphaFoldDB" id="A0A239E4C0"/>
<dbReference type="PRINTS" id="PR00080">
    <property type="entry name" value="SDRFAMILY"/>
</dbReference>
<evidence type="ECO:0000256" key="1">
    <source>
        <dbReference type="ARBA" id="ARBA00006484"/>
    </source>
</evidence>
<protein>
    <submittedName>
        <fullName evidence="5">NADP-dependent 3-hydroxy acid dehydrogenase YdfG</fullName>
    </submittedName>
</protein>
<feature type="domain" description="Ketoreductase" evidence="4">
    <location>
        <begin position="2"/>
        <end position="178"/>
    </location>
</feature>
<reference evidence="5 6" key="1">
    <citation type="submission" date="2017-06" db="EMBL/GenBank/DDBJ databases">
        <authorList>
            <person name="Kim H.J."/>
            <person name="Triplett B.A."/>
        </authorList>
    </citation>
    <scope>NUCLEOTIDE SEQUENCE [LARGE SCALE GENOMIC DNA]</scope>
    <source>
        <strain evidence="5 6">CGMCC 4.2132</strain>
    </source>
</reference>
<dbReference type="SUPFAM" id="SSF51735">
    <property type="entry name" value="NAD(P)-binding Rossmann-fold domains"/>
    <property type="match status" value="1"/>
</dbReference>
<dbReference type="InterPro" id="IPR036291">
    <property type="entry name" value="NAD(P)-bd_dom_sf"/>
</dbReference>